<keyword evidence="1" id="KW-1133">Transmembrane helix</keyword>
<dbReference type="RefSeq" id="WP_265268518.1">
    <property type="nucleotide sequence ID" value="NZ_JANFAV010000004.1"/>
</dbReference>
<keyword evidence="1" id="KW-0812">Transmembrane</keyword>
<evidence type="ECO:0000313" key="2">
    <source>
        <dbReference type="EMBL" id="MCW6534665.1"/>
    </source>
</evidence>
<keyword evidence="3" id="KW-1185">Reference proteome</keyword>
<evidence type="ECO:0000313" key="3">
    <source>
        <dbReference type="Proteomes" id="UP001165565"/>
    </source>
</evidence>
<reference evidence="2" key="1">
    <citation type="submission" date="2022-06" db="EMBL/GenBank/DDBJ databases">
        <title>Sphingomonas sp. nov. isolated from rhizosphere soil of tomato.</title>
        <authorList>
            <person name="Dong H."/>
            <person name="Gao R."/>
        </authorList>
    </citation>
    <scope>NUCLEOTIDE SEQUENCE</scope>
    <source>
        <strain evidence="2">MMSM24</strain>
    </source>
</reference>
<keyword evidence="1" id="KW-0472">Membrane</keyword>
<dbReference type="AlphaFoldDB" id="A0AA42CPI7"/>
<sequence>MAPKWVSRWYRGAAIYGLAVLLPQYLQAPPPGAEAVAYGFIGTASVFQLVFWIIGGDPSRYRALMPVTVLEKLVFGVPVALLYAQGRAPAFLLPFGVIDLMLGLGFFLAWRATPRS</sequence>
<organism evidence="2 3">
    <name type="scientific">Sphingomonas lycopersici</name>
    <dbReference type="NCBI Taxonomy" id="2951807"/>
    <lineage>
        <taxon>Bacteria</taxon>
        <taxon>Pseudomonadati</taxon>
        <taxon>Pseudomonadota</taxon>
        <taxon>Alphaproteobacteria</taxon>
        <taxon>Sphingomonadales</taxon>
        <taxon>Sphingomonadaceae</taxon>
        <taxon>Sphingomonas</taxon>
    </lineage>
</organism>
<feature type="transmembrane region" description="Helical" evidence="1">
    <location>
        <begin position="63"/>
        <end position="84"/>
    </location>
</feature>
<accession>A0AA42CPI7</accession>
<proteinExistence type="predicted"/>
<comment type="caution">
    <text evidence="2">The sequence shown here is derived from an EMBL/GenBank/DDBJ whole genome shotgun (WGS) entry which is preliminary data.</text>
</comment>
<protein>
    <submittedName>
        <fullName evidence="2">Uncharacterized protein</fullName>
    </submittedName>
</protein>
<evidence type="ECO:0000256" key="1">
    <source>
        <dbReference type="SAM" id="Phobius"/>
    </source>
</evidence>
<feature type="transmembrane region" description="Helical" evidence="1">
    <location>
        <begin position="90"/>
        <end position="110"/>
    </location>
</feature>
<feature type="transmembrane region" description="Helical" evidence="1">
    <location>
        <begin position="36"/>
        <end position="56"/>
    </location>
</feature>
<dbReference type="EMBL" id="JANFAV010000004">
    <property type="protein sequence ID" value="MCW6534665.1"/>
    <property type="molecule type" value="Genomic_DNA"/>
</dbReference>
<gene>
    <name evidence="2" type="ORF">NEE01_07675</name>
</gene>
<name>A0AA42CPI7_9SPHN</name>
<dbReference type="Proteomes" id="UP001165565">
    <property type="component" value="Unassembled WGS sequence"/>
</dbReference>